<protein>
    <recommendedName>
        <fullName evidence="3">HEPN domain-containing protein</fullName>
    </recommendedName>
</protein>
<organism evidence="1 2">
    <name type="scientific">Hymenobacter ginsengisoli</name>
    <dbReference type="NCBI Taxonomy" id="1051626"/>
    <lineage>
        <taxon>Bacteria</taxon>
        <taxon>Pseudomonadati</taxon>
        <taxon>Bacteroidota</taxon>
        <taxon>Cytophagia</taxon>
        <taxon>Cytophagales</taxon>
        <taxon>Hymenobacteraceae</taxon>
        <taxon>Hymenobacter</taxon>
    </lineage>
</organism>
<comment type="caution">
    <text evidence="1">The sequence shown here is derived from an EMBL/GenBank/DDBJ whole genome shotgun (WGS) entry which is preliminary data.</text>
</comment>
<sequence>MATYPSLFTSGPDWTNNACLNMSSDRMYGLVEGYRLAANVLINEVMETGQNQDILVWPIVFMYRQHIELRLKELITVGNALLGEGKEPWGHRLNELWPVARLVVRKMRNELEEDPGEFALVDHFIAELSSVDPDATAFRYPVDTKGIKRLANVDHINLRHLKECMDSFCNFLENIAWWFAAAQDARPSLND</sequence>
<evidence type="ECO:0000313" key="2">
    <source>
        <dbReference type="Proteomes" id="UP001501243"/>
    </source>
</evidence>
<evidence type="ECO:0008006" key="3">
    <source>
        <dbReference type="Google" id="ProtNLM"/>
    </source>
</evidence>
<name>A0ABP8QPG3_9BACT</name>
<reference evidence="2" key="1">
    <citation type="journal article" date="2019" name="Int. J. Syst. Evol. Microbiol.">
        <title>The Global Catalogue of Microorganisms (GCM) 10K type strain sequencing project: providing services to taxonomists for standard genome sequencing and annotation.</title>
        <authorList>
            <consortium name="The Broad Institute Genomics Platform"/>
            <consortium name="The Broad Institute Genome Sequencing Center for Infectious Disease"/>
            <person name="Wu L."/>
            <person name="Ma J."/>
        </authorList>
    </citation>
    <scope>NUCLEOTIDE SEQUENCE [LARGE SCALE GENOMIC DNA]</scope>
    <source>
        <strain evidence="2">JCM 17841</strain>
    </source>
</reference>
<gene>
    <name evidence="1" type="ORF">GCM10023172_35730</name>
</gene>
<proteinExistence type="predicted"/>
<evidence type="ECO:0000313" key="1">
    <source>
        <dbReference type="EMBL" id="GAA4506485.1"/>
    </source>
</evidence>
<dbReference type="Proteomes" id="UP001501243">
    <property type="component" value="Unassembled WGS sequence"/>
</dbReference>
<accession>A0ABP8QPG3</accession>
<dbReference type="EMBL" id="BAABGQ010000009">
    <property type="protein sequence ID" value="GAA4506485.1"/>
    <property type="molecule type" value="Genomic_DNA"/>
</dbReference>
<keyword evidence="2" id="KW-1185">Reference proteome</keyword>